<comment type="caution">
    <text evidence="2">The sequence shown here is derived from an EMBL/GenBank/DDBJ whole genome shotgun (WGS) entry which is preliminary data.</text>
</comment>
<evidence type="ECO:0000313" key="2">
    <source>
        <dbReference type="EMBL" id="MFC6871552.1"/>
    </source>
</evidence>
<proteinExistence type="predicted"/>
<dbReference type="SUPFAM" id="SSF49764">
    <property type="entry name" value="HSP20-like chaperones"/>
    <property type="match status" value="1"/>
</dbReference>
<gene>
    <name evidence="2" type="ORF">ACFQGD_30955</name>
</gene>
<accession>A0ABW2CA06</accession>
<dbReference type="Gene3D" id="2.60.40.790">
    <property type="match status" value="1"/>
</dbReference>
<protein>
    <submittedName>
        <fullName evidence="2">Hsp20/alpha crystallin family protein</fullName>
    </submittedName>
</protein>
<evidence type="ECO:0000259" key="1">
    <source>
        <dbReference type="Pfam" id="PF00011"/>
    </source>
</evidence>
<feature type="domain" description="SHSP" evidence="1">
    <location>
        <begin position="37"/>
        <end position="133"/>
    </location>
</feature>
<evidence type="ECO:0000313" key="3">
    <source>
        <dbReference type="Proteomes" id="UP001596337"/>
    </source>
</evidence>
<dbReference type="RefSeq" id="WP_345391322.1">
    <property type="nucleotide sequence ID" value="NZ_BAABLA010000007.1"/>
</dbReference>
<dbReference type="InterPro" id="IPR008978">
    <property type="entry name" value="HSP20-like_chaperone"/>
</dbReference>
<keyword evidence="3" id="KW-1185">Reference proteome</keyword>
<dbReference type="Proteomes" id="UP001596337">
    <property type="component" value="Unassembled WGS sequence"/>
</dbReference>
<dbReference type="InterPro" id="IPR031107">
    <property type="entry name" value="Small_HSP"/>
</dbReference>
<sequence>MLMRTDPFRELDRLTQQFLGVNGTSARPAAMPMDAYRSGDDYVVQFDLPGVSPESIDLDVERNVLTVKAERKAEFGDDADVQVSERPRGVFSRQLFLGDTLDAENIKADYDAGVLTIRLPIAEKAKPRKIEISGGADRKKINA</sequence>
<name>A0ABW2CA06_9PSEU</name>
<dbReference type="PANTHER" id="PTHR11527">
    <property type="entry name" value="HEAT-SHOCK PROTEIN 20 FAMILY MEMBER"/>
    <property type="match status" value="1"/>
</dbReference>
<dbReference type="InterPro" id="IPR002068">
    <property type="entry name" value="A-crystallin/Hsp20_dom"/>
</dbReference>
<reference evidence="3" key="1">
    <citation type="journal article" date="2019" name="Int. J. Syst. Evol. Microbiol.">
        <title>The Global Catalogue of Microorganisms (GCM) 10K type strain sequencing project: providing services to taxonomists for standard genome sequencing and annotation.</title>
        <authorList>
            <consortium name="The Broad Institute Genomics Platform"/>
            <consortium name="The Broad Institute Genome Sequencing Center for Infectious Disease"/>
            <person name="Wu L."/>
            <person name="Ma J."/>
        </authorList>
    </citation>
    <scope>NUCLEOTIDE SEQUENCE [LARGE SCALE GENOMIC DNA]</scope>
    <source>
        <strain evidence="3">KCTC 32255</strain>
    </source>
</reference>
<dbReference type="Pfam" id="PF00011">
    <property type="entry name" value="HSP20"/>
    <property type="match status" value="1"/>
</dbReference>
<organism evidence="2 3">
    <name type="scientific">Haloechinothrix salitolerans</name>
    <dbReference type="NCBI Taxonomy" id="926830"/>
    <lineage>
        <taxon>Bacteria</taxon>
        <taxon>Bacillati</taxon>
        <taxon>Actinomycetota</taxon>
        <taxon>Actinomycetes</taxon>
        <taxon>Pseudonocardiales</taxon>
        <taxon>Pseudonocardiaceae</taxon>
        <taxon>Haloechinothrix</taxon>
    </lineage>
</organism>
<dbReference type="EMBL" id="JBHSXX010000001">
    <property type="protein sequence ID" value="MFC6871552.1"/>
    <property type="molecule type" value="Genomic_DNA"/>
</dbReference>
<dbReference type="CDD" id="cd06464">
    <property type="entry name" value="ACD_sHsps-like"/>
    <property type="match status" value="1"/>
</dbReference>